<sequence length="89" mass="9856">MAGSAPYSRLTKVTISFCQSIARSPVGYWILGTTNVAISHQSDHSGTAQARPVERHQRWRPIQDQSFCGESLRVGGHPARYGGWEQVDD</sequence>
<feature type="region of interest" description="Disordered" evidence="1">
    <location>
        <begin position="41"/>
        <end position="60"/>
    </location>
</feature>
<accession>A0A146FDE8</accession>
<protein>
    <submittedName>
        <fullName evidence="2">Glutathione S-transferase</fullName>
    </submittedName>
</protein>
<gene>
    <name evidence="2" type="ORF">RIB2604_01710390</name>
</gene>
<proteinExistence type="predicted"/>
<comment type="caution">
    <text evidence="2">The sequence shown here is derived from an EMBL/GenBank/DDBJ whole genome shotgun (WGS) entry which is preliminary data.</text>
</comment>
<dbReference type="Proteomes" id="UP000075230">
    <property type="component" value="Unassembled WGS sequence"/>
</dbReference>
<keyword evidence="2" id="KW-0808">Transferase</keyword>
<dbReference type="AlphaFoldDB" id="A0A146FDE8"/>
<reference evidence="3" key="2">
    <citation type="submission" date="2016-02" db="EMBL/GenBank/DDBJ databases">
        <title>Genome sequencing of Aspergillus luchuensis NBRC 4314.</title>
        <authorList>
            <person name="Yamada O."/>
        </authorList>
    </citation>
    <scope>NUCLEOTIDE SEQUENCE [LARGE SCALE GENOMIC DNA]</scope>
    <source>
        <strain evidence="3">RIB 2604</strain>
    </source>
</reference>
<evidence type="ECO:0000313" key="3">
    <source>
        <dbReference type="Proteomes" id="UP000075230"/>
    </source>
</evidence>
<evidence type="ECO:0000313" key="2">
    <source>
        <dbReference type="EMBL" id="GAT23897.1"/>
    </source>
</evidence>
<name>A0A146FDE8_ASPKA</name>
<evidence type="ECO:0000256" key="1">
    <source>
        <dbReference type="SAM" id="MobiDB-lite"/>
    </source>
</evidence>
<organism evidence="2 3">
    <name type="scientific">Aspergillus kawachii</name>
    <name type="common">White koji mold</name>
    <name type="synonym">Aspergillus awamori var. kawachi</name>
    <dbReference type="NCBI Taxonomy" id="1069201"/>
    <lineage>
        <taxon>Eukaryota</taxon>
        <taxon>Fungi</taxon>
        <taxon>Dikarya</taxon>
        <taxon>Ascomycota</taxon>
        <taxon>Pezizomycotina</taxon>
        <taxon>Eurotiomycetes</taxon>
        <taxon>Eurotiomycetidae</taxon>
        <taxon>Eurotiales</taxon>
        <taxon>Aspergillaceae</taxon>
        <taxon>Aspergillus</taxon>
        <taxon>Aspergillus subgen. Circumdati</taxon>
    </lineage>
</organism>
<dbReference type="GO" id="GO:0016740">
    <property type="term" value="F:transferase activity"/>
    <property type="evidence" value="ECO:0007669"/>
    <property type="project" value="UniProtKB-KW"/>
</dbReference>
<dbReference type="EMBL" id="BCWF01000017">
    <property type="protein sequence ID" value="GAT23897.1"/>
    <property type="molecule type" value="Genomic_DNA"/>
</dbReference>
<reference evidence="2 3" key="1">
    <citation type="journal article" date="2016" name="DNA Res.">
        <title>Genome sequence of Aspergillus luchuensis NBRC 4314.</title>
        <authorList>
            <person name="Yamada O."/>
            <person name="Machida M."/>
            <person name="Hosoyama A."/>
            <person name="Goto M."/>
            <person name="Takahashi T."/>
            <person name="Futagami T."/>
            <person name="Yamagata Y."/>
            <person name="Takeuchi M."/>
            <person name="Kobayashi T."/>
            <person name="Koike H."/>
            <person name="Abe K."/>
            <person name="Asai K."/>
            <person name="Arita M."/>
            <person name="Fujita N."/>
            <person name="Fukuda K."/>
            <person name="Higa K."/>
            <person name="Horikawa H."/>
            <person name="Ishikawa T."/>
            <person name="Jinno K."/>
            <person name="Kato Y."/>
            <person name="Kirimura K."/>
            <person name="Mizutani O."/>
            <person name="Nakasone K."/>
            <person name="Sano M."/>
            <person name="Shiraishi Y."/>
            <person name="Tsukahara M."/>
            <person name="Gomi K."/>
        </authorList>
    </citation>
    <scope>NUCLEOTIDE SEQUENCE [LARGE SCALE GENOMIC DNA]</scope>
    <source>
        <strain evidence="2 3">RIB 2604</strain>
    </source>
</reference>